<name>A0A6V7QN51_ANACO</name>
<feature type="region of interest" description="Disordered" evidence="1">
    <location>
        <begin position="25"/>
        <end position="87"/>
    </location>
</feature>
<dbReference type="AlphaFoldDB" id="A0A6V7QN51"/>
<sequence length="202" mass="21099">MMWAPKVESAHFPIQSLSLTPSVSSFSLSTEPLPSPSSHLLPLSRRVAPPGGHLLPPPGAGSRATPNPRAATSSWVAAAPGPRPPPPPYPTRAAPAATFSPAATFFPLTDAGSPAATSCPLRWNICLNKTSLPLYDEVIIPCLDLGEVDAAIAIVADMEAGGIKVADQTLDKVLSARQSVDSPTDESFIMAESKLVTLIKPY</sequence>
<dbReference type="EMBL" id="LR862137">
    <property type="protein sequence ID" value="CAD1844311.1"/>
    <property type="molecule type" value="Genomic_DNA"/>
</dbReference>
<accession>A0A6V7QN51</accession>
<evidence type="ECO:0000256" key="1">
    <source>
        <dbReference type="SAM" id="MobiDB-lite"/>
    </source>
</evidence>
<gene>
    <name evidence="2" type="ORF">CB5_LOCUS27522</name>
</gene>
<reference evidence="2" key="1">
    <citation type="submission" date="2020-07" db="EMBL/GenBank/DDBJ databases">
        <authorList>
            <person name="Lin J."/>
        </authorList>
    </citation>
    <scope>NUCLEOTIDE SEQUENCE</scope>
</reference>
<evidence type="ECO:0008006" key="3">
    <source>
        <dbReference type="Google" id="ProtNLM"/>
    </source>
</evidence>
<protein>
    <recommendedName>
        <fullName evidence="3">Pentatricopeptide repeat-containing protein</fullName>
    </recommendedName>
</protein>
<proteinExistence type="predicted"/>
<evidence type="ECO:0000313" key="2">
    <source>
        <dbReference type="EMBL" id="CAD1844311.1"/>
    </source>
</evidence>
<organism evidence="2">
    <name type="scientific">Ananas comosus var. bracteatus</name>
    <name type="common">red pineapple</name>
    <dbReference type="NCBI Taxonomy" id="296719"/>
    <lineage>
        <taxon>Eukaryota</taxon>
        <taxon>Viridiplantae</taxon>
        <taxon>Streptophyta</taxon>
        <taxon>Embryophyta</taxon>
        <taxon>Tracheophyta</taxon>
        <taxon>Spermatophyta</taxon>
        <taxon>Magnoliopsida</taxon>
        <taxon>Liliopsida</taxon>
        <taxon>Poales</taxon>
        <taxon>Bromeliaceae</taxon>
        <taxon>Bromelioideae</taxon>
        <taxon>Ananas</taxon>
    </lineage>
</organism>
<feature type="compositionally biased region" description="Low complexity" evidence="1">
    <location>
        <begin position="25"/>
        <end position="54"/>
    </location>
</feature>